<dbReference type="InterPro" id="IPR051678">
    <property type="entry name" value="AGP_Transferase"/>
</dbReference>
<dbReference type="Proteomes" id="UP000076761">
    <property type="component" value="Unassembled WGS sequence"/>
</dbReference>
<dbReference type="Pfam" id="PF01636">
    <property type="entry name" value="APH"/>
    <property type="match status" value="1"/>
</dbReference>
<protein>
    <recommendedName>
        <fullName evidence="1">Aminoglycoside phosphotransferase domain-containing protein</fullName>
    </recommendedName>
</protein>
<name>A0A165RUB4_9AGAM</name>
<keyword evidence="3" id="KW-1185">Reference proteome</keyword>
<dbReference type="InterPro" id="IPR011009">
    <property type="entry name" value="Kinase-like_dom_sf"/>
</dbReference>
<dbReference type="AlphaFoldDB" id="A0A165RUB4"/>
<dbReference type="OrthoDB" id="5404599at2759"/>
<organism evidence="2 3">
    <name type="scientific">Neolentinus lepideus HHB14362 ss-1</name>
    <dbReference type="NCBI Taxonomy" id="1314782"/>
    <lineage>
        <taxon>Eukaryota</taxon>
        <taxon>Fungi</taxon>
        <taxon>Dikarya</taxon>
        <taxon>Basidiomycota</taxon>
        <taxon>Agaricomycotina</taxon>
        <taxon>Agaricomycetes</taxon>
        <taxon>Gloeophyllales</taxon>
        <taxon>Gloeophyllaceae</taxon>
        <taxon>Neolentinus</taxon>
    </lineage>
</organism>
<reference evidence="2 3" key="1">
    <citation type="journal article" date="2016" name="Mol. Biol. Evol.">
        <title>Comparative Genomics of Early-Diverging Mushroom-Forming Fungi Provides Insights into the Origins of Lignocellulose Decay Capabilities.</title>
        <authorList>
            <person name="Nagy L.G."/>
            <person name="Riley R."/>
            <person name="Tritt A."/>
            <person name="Adam C."/>
            <person name="Daum C."/>
            <person name="Floudas D."/>
            <person name="Sun H."/>
            <person name="Yadav J.S."/>
            <person name="Pangilinan J."/>
            <person name="Larsson K.H."/>
            <person name="Matsuura K."/>
            <person name="Barry K."/>
            <person name="Labutti K."/>
            <person name="Kuo R."/>
            <person name="Ohm R.A."/>
            <person name="Bhattacharya S.S."/>
            <person name="Shirouzu T."/>
            <person name="Yoshinaga Y."/>
            <person name="Martin F.M."/>
            <person name="Grigoriev I.V."/>
            <person name="Hibbett D.S."/>
        </authorList>
    </citation>
    <scope>NUCLEOTIDE SEQUENCE [LARGE SCALE GENOMIC DNA]</scope>
    <source>
        <strain evidence="2 3">HHB14362 ss-1</strain>
    </source>
</reference>
<gene>
    <name evidence="2" type="ORF">NEOLEDRAFT_1179524</name>
</gene>
<sequence>MIDQELLSIFREHEVKAYEKMYVDGIYDHFIGDAALWKEFKGFVKRSGIQHEIAWDIVLIHIDKMSCRGILLGKIKEVFTRHVGVSHGERVNTRMETAQGLAQAVIKTLDFLNSDAEDDHGFTAAWARCESMRRMDIWSAFINYVEATSIEIQQDLVAIDCSIEHISVLMHLFLSDAMISLESEHQLRSLPELSSLAANPEWCNDMHPINVSGWSEDIQRIVALARKPSNPRVRPLGPNVHQVEDTFIVKHGTHVTVKEAMAIEYVRRNSSIPVPRILGVLGHRGIIHIVMARVDADDLSRVLQSDLLSANQIQDIIAQLVGYVEELRCIGGIRDEISSWPRGVPFCGFFSPPPSRPIKSLQDFYKYWVDRFVEAKRYRAVWSESAPPGLGDSVATILSHGDLAPRNIMVRGARIAAIVDWETFGWYPEFWEGMMARRYWVHKVWCGEMSGALPCVGEVTESFSLVVNSACAMF</sequence>
<dbReference type="EMBL" id="KV425579">
    <property type="protein sequence ID" value="KZT24280.1"/>
    <property type="molecule type" value="Genomic_DNA"/>
</dbReference>
<dbReference type="PANTHER" id="PTHR21310">
    <property type="entry name" value="AMINOGLYCOSIDE PHOSPHOTRANSFERASE-RELATED-RELATED"/>
    <property type="match status" value="1"/>
</dbReference>
<evidence type="ECO:0000313" key="3">
    <source>
        <dbReference type="Proteomes" id="UP000076761"/>
    </source>
</evidence>
<dbReference type="InParanoid" id="A0A165RUB4"/>
<dbReference type="Gene3D" id="3.90.1200.10">
    <property type="match status" value="1"/>
</dbReference>
<evidence type="ECO:0000313" key="2">
    <source>
        <dbReference type="EMBL" id="KZT24280.1"/>
    </source>
</evidence>
<proteinExistence type="predicted"/>
<accession>A0A165RUB4</accession>
<feature type="domain" description="Aminoglycoside phosphotransferase" evidence="1">
    <location>
        <begin position="259"/>
        <end position="445"/>
    </location>
</feature>
<dbReference type="InterPro" id="IPR002575">
    <property type="entry name" value="Aminoglycoside_PTrfase"/>
</dbReference>
<evidence type="ECO:0000259" key="1">
    <source>
        <dbReference type="Pfam" id="PF01636"/>
    </source>
</evidence>
<dbReference type="SUPFAM" id="SSF56112">
    <property type="entry name" value="Protein kinase-like (PK-like)"/>
    <property type="match status" value="1"/>
</dbReference>
<dbReference type="PANTHER" id="PTHR21310:SF58">
    <property type="entry name" value="AMINOGLYCOSIDE PHOSPHOTRANSFERASE DOMAIN-CONTAINING PROTEIN"/>
    <property type="match status" value="1"/>
</dbReference>